<gene>
    <name evidence="2" type="primary">mgtA</name>
    <name evidence="2" type="ORF">OYV_09040</name>
</gene>
<dbReference type="SUPFAM" id="SSF56784">
    <property type="entry name" value="HAD-like"/>
    <property type="match status" value="1"/>
</dbReference>
<protein>
    <submittedName>
        <fullName evidence="2">Cation transport ATPase</fullName>
    </submittedName>
</protein>
<proteinExistence type="predicted"/>
<evidence type="ECO:0000313" key="3">
    <source>
        <dbReference type="Proteomes" id="UP000028900"/>
    </source>
</evidence>
<dbReference type="Proteomes" id="UP000028900">
    <property type="component" value="Unassembled WGS sequence"/>
</dbReference>
<dbReference type="PANTHER" id="PTHR24093:SF506">
    <property type="entry name" value="CATION-TRANSPORTING ATPASE PMA1"/>
    <property type="match status" value="1"/>
</dbReference>
<name>A0ABQ0J469_9MOLU</name>
<evidence type="ECO:0000256" key="1">
    <source>
        <dbReference type="ARBA" id="ARBA00022842"/>
    </source>
</evidence>
<dbReference type="Pfam" id="PF13246">
    <property type="entry name" value="Cation_ATPase"/>
    <property type="match status" value="1"/>
</dbReference>
<feature type="non-terminal residue" evidence="2">
    <location>
        <position position="1"/>
    </location>
</feature>
<dbReference type="InterPro" id="IPR036412">
    <property type="entry name" value="HAD-like_sf"/>
</dbReference>
<dbReference type="EMBL" id="BBIY01000150">
    <property type="protein sequence ID" value="GAK74396.1"/>
    <property type="molecule type" value="Genomic_DNA"/>
</dbReference>
<keyword evidence="3" id="KW-1185">Reference proteome</keyword>
<organism evidence="2 3">
    <name type="scientific">'Chrysanthemum coronarium' phytoplasma</name>
    <dbReference type="NCBI Taxonomy" id="1520703"/>
    <lineage>
        <taxon>Bacteria</taxon>
        <taxon>Bacillati</taxon>
        <taxon>Mycoplasmatota</taxon>
        <taxon>Mollicutes</taxon>
        <taxon>Acholeplasmatales</taxon>
        <taxon>Acholeplasmataceae</taxon>
        <taxon>Candidatus Phytoplasma</taxon>
        <taxon>16SrI (Aster yellows group)</taxon>
    </lineage>
</organism>
<feature type="non-terminal residue" evidence="2">
    <location>
        <position position="226"/>
    </location>
</feature>
<reference evidence="2 3" key="2">
    <citation type="journal article" date="2014" name="Genome Announc.">
        <title>Draft Genome Sequence of 'Candidatus Phytoplasma asteris' Strain OY-V, an Unculturable Plant-Pathogenic Bacterium.</title>
        <authorList>
            <person name="Kakizawa S."/>
            <person name="Makino A."/>
            <person name="Ishii Y."/>
            <person name="Tamaki H."/>
            <person name="Kamagata Y."/>
        </authorList>
    </citation>
    <scope>NUCLEOTIDE SEQUENCE [LARGE SCALE GENOMIC DNA]</scope>
    <source>
        <strain evidence="2 3">OY-V</strain>
    </source>
</reference>
<keyword evidence="1" id="KW-0460">Magnesium</keyword>
<comment type="caution">
    <text evidence="2">The sequence shown here is derived from an EMBL/GenBank/DDBJ whole genome shotgun (WGS) entry which is preliminary data.</text>
</comment>
<dbReference type="SUPFAM" id="SSF81660">
    <property type="entry name" value="Metal cation-transporting ATPase, ATP-binding domain N"/>
    <property type="match status" value="1"/>
</dbReference>
<dbReference type="InterPro" id="IPR023299">
    <property type="entry name" value="ATPase_P-typ_cyto_dom_N"/>
</dbReference>
<accession>A0ABQ0J469</accession>
<dbReference type="Gene3D" id="3.40.1110.10">
    <property type="entry name" value="Calcium-transporting ATPase, cytoplasmic domain N"/>
    <property type="match status" value="1"/>
</dbReference>
<sequence length="226" mass="25293">KIVTPDGTIKLKGSGYNDEQTFSVCPNNTASKKGIEKFLIASVLCSEAKLVPTPNKPHQFKLIGNPTEGALLIAAKKYGYNIEEVKNNLEIIQLNPFTSERKKMSVLVKNNQEPAYDTNSQYLFIKGAPNIVLEQCQMQYKGSQVSPFSPHEKESFLKQNDQFAIQGYRVLALAYKKIEQNPPLEEDMVFLGFAVNYDPPREEVKEAVKNLTQAGLKITIITGDYS</sequence>
<reference evidence="3" key="1">
    <citation type="journal article" date="2014" name="Genome Announc.">
        <title>Draft Genome Sequence of ''Candidatus Phytoplasma asteris'' Strain OY-V, an Unculturable Plant-Pathogenic Bacterium.</title>
        <authorList>
            <person name="Kakizawa S."/>
            <person name="Makino A."/>
            <person name="Ishii Y."/>
            <person name="Tamaki H."/>
            <person name="Kamagata Y."/>
        </authorList>
    </citation>
    <scope>NUCLEOTIDE SEQUENCE [LARGE SCALE GENOMIC DNA]</scope>
    <source>
        <strain evidence="3">OY-V</strain>
    </source>
</reference>
<evidence type="ECO:0000313" key="2">
    <source>
        <dbReference type="EMBL" id="GAK74396.1"/>
    </source>
</evidence>
<dbReference type="PANTHER" id="PTHR24093">
    <property type="entry name" value="CATION TRANSPORTING ATPASE"/>
    <property type="match status" value="1"/>
</dbReference>